<feature type="transmembrane region" description="Helical" evidence="8">
    <location>
        <begin position="286"/>
        <end position="317"/>
    </location>
</feature>
<keyword evidence="5 8" id="KW-0812">Transmembrane</keyword>
<evidence type="ECO:0000256" key="5">
    <source>
        <dbReference type="ARBA" id="ARBA00022692"/>
    </source>
</evidence>
<evidence type="ECO:0000256" key="7">
    <source>
        <dbReference type="ARBA" id="ARBA00023136"/>
    </source>
</evidence>
<name>A0A4R8EGR0_9BACT</name>
<evidence type="ECO:0000256" key="8">
    <source>
        <dbReference type="SAM" id="Phobius"/>
    </source>
</evidence>
<feature type="transmembrane region" description="Helical" evidence="8">
    <location>
        <begin position="138"/>
        <end position="158"/>
    </location>
</feature>
<keyword evidence="3" id="KW-0813">Transport</keyword>
<evidence type="ECO:0000256" key="2">
    <source>
        <dbReference type="ARBA" id="ARBA00009773"/>
    </source>
</evidence>
<dbReference type="AlphaFoldDB" id="A0A4R8EGR0"/>
<keyword evidence="6 8" id="KW-1133">Transmembrane helix</keyword>
<dbReference type="PANTHER" id="PTHR21716:SF53">
    <property type="entry name" value="PERMEASE PERM-RELATED"/>
    <property type="match status" value="1"/>
</dbReference>
<evidence type="ECO:0000256" key="1">
    <source>
        <dbReference type="ARBA" id="ARBA00004651"/>
    </source>
</evidence>
<evidence type="ECO:0000313" key="10">
    <source>
        <dbReference type="Proteomes" id="UP000294817"/>
    </source>
</evidence>
<organism evidence="9 10">
    <name type="scientific">Petrotoga sibirica</name>
    <dbReference type="NCBI Taxonomy" id="156202"/>
    <lineage>
        <taxon>Bacteria</taxon>
        <taxon>Thermotogati</taxon>
        <taxon>Thermotogota</taxon>
        <taxon>Thermotogae</taxon>
        <taxon>Petrotogales</taxon>
        <taxon>Petrotogaceae</taxon>
        <taxon>Petrotoga</taxon>
    </lineage>
</organism>
<reference evidence="9 10" key="1">
    <citation type="submission" date="2019-03" db="EMBL/GenBank/DDBJ databases">
        <title>Genomic Encyclopedia of Type Strains, Phase IV (KMG-IV): sequencing the most valuable type-strain genomes for metagenomic binning, comparative biology and taxonomic classification.</title>
        <authorList>
            <person name="Goeker M."/>
        </authorList>
    </citation>
    <scope>NUCLEOTIDE SEQUENCE [LARGE SCALE GENOMIC DNA]</scope>
    <source>
        <strain evidence="9 10">DSM 13575</strain>
    </source>
</reference>
<comment type="similarity">
    <text evidence="2">Belongs to the autoinducer-2 exporter (AI-2E) (TC 2.A.86) family.</text>
</comment>
<sequence length="329" mass="36993">MVKILLSQGGWLSLIYLGIFLLLSYFSPFIISALILGVFLSMLIEAPQNLFSKFMNSKLSALLSHVLVLGLVLYAAITFFPLVINEGRKLFSMLSSLTIPQEEAMAQLPEWLVTFINDLNKNLSDFALGLMNQLLSSIPNLITSAIVLVVTTTAIGSLKKITKNNLWKLYPVNDREKGLKFMKDTYSQFERFVHGQFLAAIIVGTFIGLMSFLFRIPSAFFLGILAWITDFIPYLGVVISAVPLLMLAFTENGLVGLIIGIAILTTANQLEMWFLQPKIQSNALNLHWFVIIISILLFGDLFSFLGIFIALPIVVYLRNFWEYFVIKIK</sequence>
<dbReference type="InterPro" id="IPR002549">
    <property type="entry name" value="AI-2E-like"/>
</dbReference>
<dbReference type="GO" id="GO:0005886">
    <property type="term" value="C:plasma membrane"/>
    <property type="evidence" value="ECO:0007669"/>
    <property type="project" value="UniProtKB-SubCell"/>
</dbReference>
<feature type="transmembrane region" description="Helical" evidence="8">
    <location>
        <begin position="220"/>
        <end position="247"/>
    </location>
</feature>
<dbReference type="PANTHER" id="PTHR21716">
    <property type="entry name" value="TRANSMEMBRANE PROTEIN"/>
    <property type="match status" value="1"/>
</dbReference>
<comment type="caution">
    <text evidence="9">The sequence shown here is derived from an EMBL/GenBank/DDBJ whole genome shotgun (WGS) entry which is preliminary data.</text>
</comment>
<feature type="transmembrane region" description="Helical" evidence="8">
    <location>
        <begin position="61"/>
        <end position="84"/>
    </location>
</feature>
<evidence type="ECO:0000313" key="9">
    <source>
        <dbReference type="EMBL" id="TDX11064.1"/>
    </source>
</evidence>
<dbReference type="GO" id="GO:0055085">
    <property type="term" value="P:transmembrane transport"/>
    <property type="evidence" value="ECO:0007669"/>
    <property type="project" value="TreeGrafter"/>
</dbReference>
<feature type="transmembrane region" description="Helical" evidence="8">
    <location>
        <begin position="15"/>
        <end position="40"/>
    </location>
</feature>
<feature type="transmembrane region" description="Helical" evidence="8">
    <location>
        <begin position="254"/>
        <end position="274"/>
    </location>
</feature>
<accession>A0A4R8EGR0</accession>
<keyword evidence="7 8" id="KW-0472">Membrane</keyword>
<keyword evidence="10" id="KW-1185">Reference proteome</keyword>
<protein>
    <submittedName>
        <fullName evidence="9">Putative PurR-regulated permease PerM</fullName>
    </submittedName>
</protein>
<evidence type="ECO:0000256" key="6">
    <source>
        <dbReference type="ARBA" id="ARBA00022989"/>
    </source>
</evidence>
<comment type="subcellular location">
    <subcellularLocation>
        <location evidence="1">Cell membrane</location>
        <topology evidence="1">Multi-pass membrane protein</topology>
    </subcellularLocation>
</comment>
<dbReference type="EMBL" id="SODZ01000017">
    <property type="protein sequence ID" value="TDX11064.1"/>
    <property type="molecule type" value="Genomic_DNA"/>
</dbReference>
<gene>
    <name evidence="9" type="ORF">C8D74_11717</name>
</gene>
<feature type="transmembrane region" description="Helical" evidence="8">
    <location>
        <begin position="192"/>
        <end position="214"/>
    </location>
</feature>
<evidence type="ECO:0000256" key="4">
    <source>
        <dbReference type="ARBA" id="ARBA00022475"/>
    </source>
</evidence>
<dbReference type="Proteomes" id="UP000294817">
    <property type="component" value="Unassembled WGS sequence"/>
</dbReference>
<keyword evidence="4" id="KW-1003">Cell membrane</keyword>
<evidence type="ECO:0000256" key="3">
    <source>
        <dbReference type="ARBA" id="ARBA00022448"/>
    </source>
</evidence>
<dbReference type="Pfam" id="PF01594">
    <property type="entry name" value="AI-2E_transport"/>
    <property type="match status" value="1"/>
</dbReference>
<proteinExistence type="inferred from homology"/>